<gene>
    <name evidence="1" type="ORF">NEZAVI_LOCUS4324</name>
</gene>
<dbReference type="Proteomes" id="UP001152798">
    <property type="component" value="Chromosome 2"/>
</dbReference>
<keyword evidence="2" id="KW-1185">Reference proteome</keyword>
<dbReference type="AlphaFoldDB" id="A0A9P0E7I8"/>
<name>A0A9P0E7I8_NEZVI</name>
<reference evidence="1" key="1">
    <citation type="submission" date="2022-01" db="EMBL/GenBank/DDBJ databases">
        <authorList>
            <person name="King R."/>
        </authorList>
    </citation>
    <scope>NUCLEOTIDE SEQUENCE</scope>
</reference>
<proteinExistence type="predicted"/>
<protein>
    <submittedName>
        <fullName evidence="1">Uncharacterized protein</fullName>
    </submittedName>
</protein>
<evidence type="ECO:0000313" key="2">
    <source>
        <dbReference type="Proteomes" id="UP001152798"/>
    </source>
</evidence>
<evidence type="ECO:0000313" key="1">
    <source>
        <dbReference type="EMBL" id="CAH1393697.1"/>
    </source>
</evidence>
<organism evidence="1 2">
    <name type="scientific">Nezara viridula</name>
    <name type="common">Southern green stink bug</name>
    <name type="synonym">Cimex viridulus</name>
    <dbReference type="NCBI Taxonomy" id="85310"/>
    <lineage>
        <taxon>Eukaryota</taxon>
        <taxon>Metazoa</taxon>
        <taxon>Ecdysozoa</taxon>
        <taxon>Arthropoda</taxon>
        <taxon>Hexapoda</taxon>
        <taxon>Insecta</taxon>
        <taxon>Pterygota</taxon>
        <taxon>Neoptera</taxon>
        <taxon>Paraneoptera</taxon>
        <taxon>Hemiptera</taxon>
        <taxon>Heteroptera</taxon>
        <taxon>Panheteroptera</taxon>
        <taxon>Pentatomomorpha</taxon>
        <taxon>Pentatomoidea</taxon>
        <taxon>Pentatomidae</taxon>
        <taxon>Pentatominae</taxon>
        <taxon>Nezara</taxon>
    </lineage>
</organism>
<sequence>MPSVASIWMGDCPPRKVTLPVIPPLSATMSGKDGSALRTVLADTSLCPCDSILFITSTDHFSVFI</sequence>
<dbReference type="EMBL" id="OV725078">
    <property type="protein sequence ID" value="CAH1393697.1"/>
    <property type="molecule type" value="Genomic_DNA"/>
</dbReference>
<accession>A0A9P0E7I8</accession>